<proteinExistence type="predicted"/>
<dbReference type="STRING" id="280093.SAMN05443373_101280"/>
<dbReference type="Pfam" id="PF14237">
    <property type="entry name" value="GYF_2"/>
    <property type="match status" value="1"/>
</dbReference>
<evidence type="ECO:0000256" key="1">
    <source>
        <dbReference type="SAM" id="Phobius"/>
    </source>
</evidence>
<evidence type="ECO:0000313" key="3">
    <source>
        <dbReference type="EMBL" id="PRZ27995.1"/>
    </source>
</evidence>
<organism evidence="4 5">
    <name type="scientific">Flavobacterium granuli</name>
    <dbReference type="NCBI Taxonomy" id="280093"/>
    <lineage>
        <taxon>Bacteria</taxon>
        <taxon>Pseudomonadati</taxon>
        <taxon>Bacteroidota</taxon>
        <taxon>Flavobacteriia</taxon>
        <taxon>Flavobacteriales</taxon>
        <taxon>Flavobacteriaceae</taxon>
        <taxon>Flavobacterium</taxon>
    </lineage>
</organism>
<dbReference type="AlphaFoldDB" id="A0A1M5IJK7"/>
<evidence type="ECO:0000259" key="2">
    <source>
        <dbReference type="Pfam" id="PF14237"/>
    </source>
</evidence>
<keyword evidence="6" id="KW-1185">Reference proteome</keyword>
<accession>A0A1M5IJK7</accession>
<feature type="domain" description="GYF" evidence="2">
    <location>
        <begin position="6"/>
        <end position="50"/>
    </location>
</feature>
<reference evidence="5" key="1">
    <citation type="submission" date="2016-11" db="EMBL/GenBank/DDBJ databases">
        <authorList>
            <person name="Varghese N."/>
            <person name="Submissions S."/>
        </authorList>
    </citation>
    <scope>NUCLEOTIDE SEQUENCE [LARGE SCALE GENOMIC DNA]</scope>
    <source>
        <strain evidence="5">DSM 19729</strain>
    </source>
</reference>
<dbReference type="Proteomes" id="UP000237771">
    <property type="component" value="Unassembled WGS sequence"/>
</dbReference>
<sequence length="498" mass="57406">MEKEFYYLDEKEQKGPFTIDQLKTIGLKPETLVWSDGFENWKQVKDVDELKIVLKKTPPPPPIIDTLSSSSIKDDENEILDEKMNNVEDSNIKFWASFKIFGSIVIFILLAIFIGFYIVNSKKAKLKDEISLKINNVLDNKSLIIDGTITLTEGKLKNIDYGKRKQNLTDDPLSIPIRNPWWETEKLYTIFTAESGGFTIKQLTKQSDESFDVLTSYSGDMGYKKPSSSYIAPQYMDDGLGGKFKISGGYQSQNYRTSVRDAYRSAYEYFTKEDKKSPGAYSPGKFIDINNFPDLRNEYFYLENREPKSYSSSGTFAASWESSGDHGANINNENWVVYYKTYGEHYELTENDSKINKDLLTNIGIAIGLIFLILLIAFISKPKYFRNLNLYGKRWQNLLYKEQIFFFEHSFFGKQTFTEIINDKVYKGTLKITDKGNTINLSYPNKELFYKIDKIDVDNLSLISIKDKSVVTLKRIGAKETIEIKNEDISTQKEETNQ</sequence>
<keyword evidence="1" id="KW-0812">Transmembrane</keyword>
<gene>
    <name evidence="3" type="ORF">BC624_101280</name>
    <name evidence="4" type="ORF">SAMN05443373_101280</name>
</gene>
<keyword evidence="1" id="KW-0472">Membrane</keyword>
<dbReference type="OrthoDB" id="9764015at2"/>
<feature type="transmembrane region" description="Helical" evidence="1">
    <location>
        <begin position="359"/>
        <end position="379"/>
    </location>
</feature>
<dbReference type="InterPro" id="IPR025640">
    <property type="entry name" value="GYF_2"/>
</dbReference>
<reference evidence="3 6" key="3">
    <citation type="submission" date="2018-03" db="EMBL/GenBank/DDBJ databases">
        <title>Genomic Encyclopedia of Archaeal and Bacterial Type Strains, Phase II (KMG-II): from individual species to whole genera.</title>
        <authorList>
            <person name="Goeker M."/>
        </authorList>
    </citation>
    <scope>NUCLEOTIDE SEQUENCE [LARGE SCALE GENOMIC DNA]</scope>
    <source>
        <strain evidence="3 6">DSM 17797</strain>
    </source>
</reference>
<protein>
    <submittedName>
        <fullName evidence="3">Uncharacterized protein DUF4339</fullName>
    </submittedName>
</protein>
<evidence type="ECO:0000313" key="4">
    <source>
        <dbReference type="EMBL" id="SHG28451.1"/>
    </source>
</evidence>
<dbReference type="RefSeq" id="WP_072938649.1">
    <property type="nucleotide sequence ID" value="NZ_FQWO01000001.1"/>
</dbReference>
<name>A0A1M5IJK7_9FLAO</name>
<dbReference type="EMBL" id="FQWO01000001">
    <property type="protein sequence ID" value="SHG28451.1"/>
    <property type="molecule type" value="Genomic_DNA"/>
</dbReference>
<evidence type="ECO:0000313" key="5">
    <source>
        <dbReference type="Proteomes" id="UP000184384"/>
    </source>
</evidence>
<evidence type="ECO:0000313" key="6">
    <source>
        <dbReference type="Proteomes" id="UP000237771"/>
    </source>
</evidence>
<reference evidence="4" key="2">
    <citation type="submission" date="2016-11" db="EMBL/GenBank/DDBJ databases">
        <authorList>
            <person name="Jaros S."/>
            <person name="Januszkiewicz K."/>
            <person name="Wedrychowicz H."/>
        </authorList>
    </citation>
    <scope>NUCLEOTIDE SEQUENCE [LARGE SCALE GENOMIC DNA]</scope>
    <source>
        <strain evidence="4">DSM 19729</strain>
    </source>
</reference>
<dbReference type="EMBL" id="PVUB01000001">
    <property type="protein sequence ID" value="PRZ27995.1"/>
    <property type="molecule type" value="Genomic_DNA"/>
</dbReference>
<feature type="transmembrane region" description="Helical" evidence="1">
    <location>
        <begin position="94"/>
        <end position="119"/>
    </location>
</feature>
<dbReference type="Proteomes" id="UP000184384">
    <property type="component" value="Unassembled WGS sequence"/>
</dbReference>
<keyword evidence="1" id="KW-1133">Transmembrane helix</keyword>